<organism evidence="1 2">
    <name type="scientific">Hymenobacter antarcticus</name>
    <dbReference type="NCBI Taxonomy" id="486270"/>
    <lineage>
        <taxon>Bacteria</taxon>
        <taxon>Pseudomonadati</taxon>
        <taxon>Bacteroidota</taxon>
        <taxon>Cytophagia</taxon>
        <taxon>Cytophagales</taxon>
        <taxon>Hymenobacteraceae</taxon>
        <taxon>Hymenobacter</taxon>
    </lineage>
</organism>
<proteinExistence type="predicted"/>
<dbReference type="InterPro" id="IPR025354">
    <property type="entry name" value="DUF4258"/>
</dbReference>
<sequence length="107" mass="12044">MTPLEIMELQAKAASNSLQYADHAITRMAQRGIATTEVREVLAAGLVLEDYPNDRYGPSCLIFGNTLGNRPLHIVCSYPQRPLLKIITVYEPDLTEWLPGFTQRKKL</sequence>
<comment type="caution">
    <text evidence="1">The sequence shown here is derived from an EMBL/GenBank/DDBJ whole genome shotgun (WGS) entry which is preliminary data.</text>
</comment>
<keyword evidence="2" id="KW-1185">Reference proteome</keyword>
<dbReference type="EMBL" id="BAABDI010000001">
    <property type="protein sequence ID" value="GAA3958368.1"/>
    <property type="molecule type" value="Genomic_DNA"/>
</dbReference>
<dbReference type="Pfam" id="PF14076">
    <property type="entry name" value="DUF4258"/>
    <property type="match status" value="1"/>
</dbReference>
<reference evidence="2" key="1">
    <citation type="journal article" date="2019" name="Int. J. Syst. Evol. Microbiol.">
        <title>The Global Catalogue of Microorganisms (GCM) 10K type strain sequencing project: providing services to taxonomists for standard genome sequencing and annotation.</title>
        <authorList>
            <consortium name="The Broad Institute Genomics Platform"/>
            <consortium name="The Broad Institute Genome Sequencing Center for Infectious Disease"/>
            <person name="Wu L."/>
            <person name="Ma J."/>
        </authorList>
    </citation>
    <scope>NUCLEOTIDE SEQUENCE [LARGE SCALE GENOMIC DNA]</scope>
    <source>
        <strain evidence="2">JCM 17217</strain>
    </source>
</reference>
<dbReference type="Proteomes" id="UP001501556">
    <property type="component" value="Unassembled WGS sequence"/>
</dbReference>
<gene>
    <name evidence="1" type="ORF">GCM10022407_02060</name>
</gene>
<evidence type="ECO:0000313" key="2">
    <source>
        <dbReference type="Proteomes" id="UP001501556"/>
    </source>
</evidence>
<evidence type="ECO:0000313" key="1">
    <source>
        <dbReference type="EMBL" id="GAA3958368.1"/>
    </source>
</evidence>
<dbReference type="RefSeq" id="WP_345120014.1">
    <property type="nucleotide sequence ID" value="NZ_BAABDI010000001.1"/>
</dbReference>
<name>A0ABP7P1Y5_9BACT</name>
<accession>A0ABP7P1Y5</accession>
<protein>
    <submittedName>
        <fullName evidence="1">DUF4258 domain-containing protein</fullName>
    </submittedName>
</protein>